<evidence type="ECO:0008006" key="3">
    <source>
        <dbReference type="Google" id="ProtNLM"/>
    </source>
</evidence>
<name>A0AAD6Z987_9AGAR</name>
<reference evidence="1" key="1">
    <citation type="submission" date="2023-03" db="EMBL/GenBank/DDBJ databases">
        <title>Massive genome expansion in bonnet fungi (Mycena s.s.) driven by repeated elements and novel gene families across ecological guilds.</title>
        <authorList>
            <consortium name="Lawrence Berkeley National Laboratory"/>
            <person name="Harder C.B."/>
            <person name="Miyauchi S."/>
            <person name="Viragh M."/>
            <person name="Kuo A."/>
            <person name="Thoen E."/>
            <person name="Andreopoulos B."/>
            <person name="Lu D."/>
            <person name="Skrede I."/>
            <person name="Drula E."/>
            <person name="Henrissat B."/>
            <person name="Morin E."/>
            <person name="Kohler A."/>
            <person name="Barry K."/>
            <person name="LaButti K."/>
            <person name="Morin E."/>
            <person name="Salamov A."/>
            <person name="Lipzen A."/>
            <person name="Mereny Z."/>
            <person name="Hegedus B."/>
            <person name="Baldrian P."/>
            <person name="Stursova M."/>
            <person name="Weitz H."/>
            <person name="Taylor A."/>
            <person name="Grigoriev I.V."/>
            <person name="Nagy L.G."/>
            <person name="Martin F."/>
            <person name="Kauserud H."/>
        </authorList>
    </citation>
    <scope>NUCLEOTIDE SEQUENCE</scope>
    <source>
        <strain evidence="1">CBHHK002</strain>
    </source>
</reference>
<evidence type="ECO:0000313" key="2">
    <source>
        <dbReference type="Proteomes" id="UP001218218"/>
    </source>
</evidence>
<dbReference type="Proteomes" id="UP001218218">
    <property type="component" value="Unassembled WGS sequence"/>
</dbReference>
<feature type="non-terminal residue" evidence="1">
    <location>
        <position position="1"/>
    </location>
</feature>
<organism evidence="1 2">
    <name type="scientific">Mycena albidolilacea</name>
    <dbReference type="NCBI Taxonomy" id="1033008"/>
    <lineage>
        <taxon>Eukaryota</taxon>
        <taxon>Fungi</taxon>
        <taxon>Dikarya</taxon>
        <taxon>Basidiomycota</taxon>
        <taxon>Agaricomycotina</taxon>
        <taxon>Agaricomycetes</taxon>
        <taxon>Agaricomycetidae</taxon>
        <taxon>Agaricales</taxon>
        <taxon>Marasmiineae</taxon>
        <taxon>Mycenaceae</taxon>
        <taxon>Mycena</taxon>
    </lineage>
</organism>
<dbReference type="AlphaFoldDB" id="A0AAD6Z987"/>
<keyword evidence="2" id="KW-1185">Reference proteome</keyword>
<protein>
    <recommendedName>
        <fullName evidence="3">Reverse transcriptase zinc-binding domain-containing protein</fullName>
    </recommendedName>
</protein>
<evidence type="ECO:0000313" key="1">
    <source>
        <dbReference type="EMBL" id="KAJ7312314.1"/>
    </source>
</evidence>
<proteinExistence type="predicted"/>
<dbReference type="EMBL" id="JARIHO010000073">
    <property type="protein sequence ID" value="KAJ7312314.1"/>
    <property type="molecule type" value="Genomic_DNA"/>
</dbReference>
<accession>A0AAD6Z987</accession>
<gene>
    <name evidence="1" type="ORF">DFH08DRAFT_717822</name>
</gene>
<comment type="caution">
    <text evidence="1">The sequence shown here is derived from an EMBL/GenBank/DDBJ whole genome shotgun (WGS) entry which is preliminary data.</text>
</comment>
<sequence>RSRCSVVLQMRTGQIGLNAYLHRFNLAPSSHCPLCAVPETVPHYLFLCRAFRRQCFELILELGTTRLTPRLLLGVKADHKSVLTFVPSTNRLPRHLL</sequence>